<comment type="caution">
    <text evidence="1">The sequence shown here is derived from an EMBL/GenBank/DDBJ whole genome shotgun (WGS) entry which is preliminary data.</text>
</comment>
<evidence type="ECO:0000313" key="1">
    <source>
        <dbReference type="EMBL" id="GFO46660.1"/>
    </source>
</evidence>
<accession>A0AAV4DR82</accession>
<protein>
    <submittedName>
        <fullName evidence="1">Uncharacterized protein</fullName>
    </submittedName>
</protein>
<organism evidence="1 2">
    <name type="scientific">Plakobranchus ocellatus</name>
    <dbReference type="NCBI Taxonomy" id="259542"/>
    <lineage>
        <taxon>Eukaryota</taxon>
        <taxon>Metazoa</taxon>
        <taxon>Spiralia</taxon>
        <taxon>Lophotrochozoa</taxon>
        <taxon>Mollusca</taxon>
        <taxon>Gastropoda</taxon>
        <taxon>Heterobranchia</taxon>
        <taxon>Euthyneura</taxon>
        <taxon>Panpulmonata</taxon>
        <taxon>Sacoglossa</taxon>
        <taxon>Placobranchoidea</taxon>
        <taxon>Plakobranchidae</taxon>
        <taxon>Plakobranchus</taxon>
    </lineage>
</organism>
<dbReference type="EMBL" id="BLXT01008200">
    <property type="protein sequence ID" value="GFO46660.1"/>
    <property type="molecule type" value="Genomic_DNA"/>
</dbReference>
<gene>
    <name evidence="1" type="ORF">PoB_007316500</name>
</gene>
<evidence type="ECO:0000313" key="2">
    <source>
        <dbReference type="Proteomes" id="UP000735302"/>
    </source>
</evidence>
<dbReference type="AlphaFoldDB" id="A0AAV4DR82"/>
<keyword evidence="2" id="KW-1185">Reference proteome</keyword>
<proteinExistence type="predicted"/>
<name>A0AAV4DR82_9GAST</name>
<sequence length="153" mass="17580">MQESKTNHMSQSHDPEKWSSLGYSCVQVTPKYSISQFHPEALGNSQGLGLRHSYAMRNTIMLVLLKMPLSVGHENPLYLSHEKCHICYKKCHLVCKHTFLNLRVSVNAVQEQWLLAIFYRAAGSMRIFNCRYGQNHQCWRQSFVAAFGTCDAQ</sequence>
<reference evidence="1 2" key="1">
    <citation type="journal article" date="2021" name="Elife">
        <title>Chloroplast acquisition without the gene transfer in kleptoplastic sea slugs, Plakobranchus ocellatus.</title>
        <authorList>
            <person name="Maeda T."/>
            <person name="Takahashi S."/>
            <person name="Yoshida T."/>
            <person name="Shimamura S."/>
            <person name="Takaki Y."/>
            <person name="Nagai Y."/>
            <person name="Toyoda A."/>
            <person name="Suzuki Y."/>
            <person name="Arimoto A."/>
            <person name="Ishii H."/>
            <person name="Satoh N."/>
            <person name="Nishiyama T."/>
            <person name="Hasebe M."/>
            <person name="Maruyama T."/>
            <person name="Minagawa J."/>
            <person name="Obokata J."/>
            <person name="Shigenobu S."/>
        </authorList>
    </citation>
    <scope>NUCLEOTIDE SEQUENCE [LARGE SCALE GENOMIC DNA]</scope>
</reference>
<dbReference type="Proteomes" id="UP000735302">
    <property type="component" value="Unassembled WGS sequence"/>
</dbReference>